<dbReference type="Proteomes" id="UP001344906">
    <property type="component" value="Unassembled WGS sequence"/>
</dbReference>
<keyword evidence="1" id="KW-0285">Flavoprotein</keyword>
<dbReference type="PANTHER" id="PTHR42847:SF4">
    <property type="entry name" value="ALKANESULFONATE MONOOXYGENASE-RELATED"/>
    <property type="match status" value="1"/>
</dbReference>
<comment type="caution">
    <text evidence="6">The sequence shown here is derived from an EMBL/GenBank/DDBJ whole genome shotgun (WGS) entry which is preliminary data.</text>
</comment>
<evidence type="ECO:0000259" key="5">
    <source>
        <dbReference type="Pfam" id="PF00296"/>
    </source>
</evidence>
<evidence type="ECO:0000256" key="4">
    <source>
        <dbReference type="ARBA" id="ARBA00023033"/>
    </source>
</evidence>
<feature type="domain" description="Luciferase-like" evidence="5">
    <location>
        <begin position="17"/>
        <end position="241"/>
    </location>
</feature>
<dbReference type="NCBIfam" id="TIGR03621">
    <property type="entry name" value="F420_MSMEG_2516"/>
    <property type="match status" value="1"/>
</dbReference>
<dbReference type="Gene3D" id="3.20.20.30">
    <property type="entry name" value="Luciferase-like domain"/>
    <property type="match status" value="1"/>
</dbReference>
<keyword evidence="3" id="KW-0560">Oxidoreductase</keyword>
<sequence length="292" mass="31805">MPKPFRFGVVGGNAQSRETWTSFARHVEELGYSSLLLPDRTQMNVAPFAALAVAATATTTLRVGSYVFCNDYRHPAVLAKEAATLALLSDGRFELGIGAGVGPEDYNQLGLPFDSAGTRVGRVEEAVTIIKQFFTEERVNFKGKYYTVTDLPAVPKPVQRPPILIGSANQRMLSIAGCHADIVSPTPKFGRPGEKVNDVPLAQKIEWIREAAGARFEQLELSQTDFGLVITDSPAEAFSITGGPYMQKRPMSTEQAVEHLLAQREQLGYSYIQVNAGQMENFAPVVARLAGK</sequence>
<dbReference type="InterPro" id="IPR036661">
    <property type="entry name" value="Luciferase-like_sf"/>
</dbReference>
<evidence type="ECO:0000256" key="2">
    <source>
        <dbReference type="ARBA" id="ARBA00022643"/>
    </source>
</evidence>
<dbReference type="InterPro" id="IPR019923">
    <property type="entry name" value="Lucif-like_OxRdtase_MSMEG_2516"/>
</dbReference>
<dbReference type="EMBL" id="BSRI01000001">
    <property type="protein sequence ID" value="GLV53608.1"/>
    <property type="molecule type" value="Genomic_DNA"/>
</dbReference>
<gene>
    <name evidence="6" type="ORF">KDH_04600</name>
</gene>
<protein>
    <submittedName>
        <fullName evidence="6">LLM class F420-dependent oxidoreductase</fullName>
    </submittedName>
</protein>
<evidence type="ECO:0000256" key="1">
    <source>
        <dbReference type="ARBA" id="ARBA00022630"/>
    </source>
</evidence>
<dbReference type="PANTHER" id="PTHR42847">
    <property type="entry name" value="ALKANESULFONATE MONOOXYGENASE"/>
    <property type="match status" value="1"/>
</dbReference>
<keyword evidence="4" id="KW-0503">Monooxygenase</keyword>
<reference evidence="6 7" key="1">
    <citation type="submission" date="2023-02" db="EMBL/GenBank/DDBJ databases">
        <title>Dictyobacter halimunensis sp. nov., a new member of the class Ktedonobacteria from forest soil in a geothermal area.</title>
        <authorList>
            <person name="Rachmania M.K."/>
            <person name="Ningsih F."/>
            <person name="Sakai Y."/>
            <person name="Yabe S."/>
            <person name="Yokota A."/>
            <person name="Sjamsuridzal W."/>
        </authorList>
    </citation>
    <scope>NUCLEOTIDE SEQUENCE [LARGE SCALE GENOMIC DNA]</scope>
    <source>
        <strain evidence="6 7">S3.2.2.5</strain>
    </source>
</reference>
<evidence type="ECO:0000313" key="6">
    <source>
        <dbReference type="EMBL" id="GLV53608.1"/>
    </source>
</evidence>
<dbReference type="InterPro" id="IPR011251">
    <property type="entry name" value="Luciferase-like_dom"/>
</dbReference>
<name>A0ABQ6FLA6_9CHLR</name>
<dbReference type="SUPFAM" id="SSF51679">
    <property type="entry name" value="Bacterial luciferase-like"/>
    <property type="match status" value="1"/>
</dbReference>
<dbReference type="RefSeq" id="WP_338247319.1">
    <property type="nucleotide sequence ID" value="NZ_BSRI01000001.1"/>
</dbReference>
<keyword evidence="7" id="KW-1185">Reference proteome</keyword>
<accession>A0ABQ6FLA6</accession>
<dbReference type="Pfam" id="PF00296">
    <property type="entry name" value="Bac_luciferase"/>
    <property type="match status" value="1"/>
</dbReference>
<keyword evidence="2" id="KW-0288">FMN</keyword>
<evidence type="ECO:0000256" key="3">
    <source>
        <dbReference type="ARBA" id="ARBA00023002"/>
    </source>
</evidence>
<organism evidence="6 7">
    <name type="scientific">Dictyobacter halimunensis</name>
    <dbReference type="NCBI Taxonomy" id="3026934"/>
    <lineage>
        <taxon>Bacteria</taxon>
        <taxon>Bacillati</taxon>
        <taxon>Chloroflexota</taxon>
        <taxon>Ktedonobacteria</taxon>
        <taxon>Ktedonobacterales</taxon>
        <taxon>Dictyobacteraceae</taxon>
        <taxon>Dictyobacter</taxon>
    </lineage>
</organism>
<dbReference type="InterPro" id="IPR050172">
    <property type="entry name" value="SsuD_RutA_monooxygenase"/>
</dbReference>
<proteinExistence type="predicted"/>
<evidence type="ECO:0000313" key="7">
    <source>
        <dbReference type="Proteomes" id="UP001344906"/>
    </source>
</evidence>